<evidence type="ECO:0000313" key="5">
    <source>
        <dbReference type="EMBL" id="EGC46528.1"/>
    </source>
</evidence>
<feature type="region of interest" description="Disordered" evidence="3">
    <location>
        <begin position="287"/>
        <end position="322"/>
    </location>
</feature>
<proteinExistence type="predicted"/>
<feature type="coiled-coil region" evidence="2">
    <location>
        <begin position="256"/>
        <end position="283"/>
    </location>
</feature>
<feature type="compositionally biased region" description="Basic residues" evidence="3">
    <location>
        <begin position="694"/>
        <end position="706"/>
    </location>
</feature>
<evidence type="ECO:0000256" key="2">
    <source>
        <dbReference type="SAM" id="Coils"/>
    </source>
</evidence>
<dbReference type="Gene3D" id="1.20.920.10">
    <property type="entry name" value="Bromodomain-like"/>
    <property type="match status" value="1"/>
</dbReference>
<evidence type="ECO:0000256" key="3">
    <source>
        <dbReference type="SAM" id="MobiDB-lite"/>
    </source>
</evidence>
<keyword evidence="1" id="KW-0103">Bromodomain</keyword>
<evidence type="ECO:0000313" key="6">
    <source>
        <dbReference type="Proteomes" id="UP000008142"/>
    </source>
</evidence>
<accession>F0UJ82</accession>
<dbReference type="OMA" id="FGPAFPM"/>
<dbReference type="SUPFAM" id="SSF47370">
    <property type="entry name" value="Bromodomain"/>
    <property type="match status" value="1"/>
</dbReference>
<dbReference type="HOGENOM" id="CLU_303488_0_0_1"/>
<reference evidence="6" key="1">
    <citation type="submission" date="2008-07" db="EMBL/GenBank/DDBJ databases">
        <title>Annotation of Ajellomyces capsulatus strain H88.</title>
        <authorList>
            <person name="Champion M."/>
            <person name="Cuomo C."/>
            <person name="Ma L.-J."/>
            <person name="Henn M.R."/>
            <person name="Sil A."/>
            <person name="Goldman B."/>
            <person name="Young S.K."/>
            <person name="Kodira C.D."/>
            <person name="Zeng Q."/>
            <person name="Koehrsen M."/>
            <person name="Alvarado L."/>
            <person name="Berlin A."/>
            <person name="Borenstein D."/>
            <person name="Chen Z."/>
            <person name="Engels R."/>
            <person name="Freedman E."/>
            <person name="Gellesch M."/>
            <person name="Goldberg J."/>
            <person name="Griggs A."/>
            <person name="Gujja S."/>
            <person name="Heiman D."/>
            <person name="Hepburn T."/>
            <person name="Howarth C."/>
            <person name="Jen D."/>
            <person name="Larson L."/>
            <person name="Lewis B."/>
            <person name="Mehta T."/>
            <person name="Park D."/>
            <person name="Pearson M."/>
            <person name="Roberts A."/>
            <person name="Saif S."/>
            <person name="Shea T."/>
            <person name="Shenoy N."/>
            <person name="Sisk P."/>
            <person name="Stolte C."/>
            <person name="Sykes S."/>
            <person name="Walk T."/>
            <person name="White J."/>
            <person name="Yandava C."/>
            <person name="Klein B."/>
            <person name="McEwen J.G."/>
            <person name="Puccia R."/>
            <person name="Goldman G.H."/>
            <person name="Felipe M.S."/>
            <person name="Nino-Vega G."/>
            <person name="San-Blas G."/>
            <person name="Taylor J."/>
            <person name="Mendoza L."/>
            <person name="Galagan J."/>
            <person name="Nusbaum C."/>
            <person name="Birren B."/>
        </authorList>
    </citation>
    <scope>NUCLEOTIDE SEQUENCE [LARGE SCALE GENOMIC DNA]</scope>
    <source>
        <strain evidence="6">H88</strain>
    </source>
</reference>
<dbReference type="GO" id="GO:0006325">
    <property type="term" value="P:chromatin organization"/>
    <property type="evidence" value="ECO:0007669"/>
    <property type="project" value="UniProtKB-ARBA"/>
</dbReference>
<name>F0UJ82_AJEC8</name>
<keyword evidence="2" id="KW-0175">Coiled coil</keyword>
<feature type="compositionally biased region" description="Polar residues" evidence="3">
    <location>
        <begin position="200"/>
        <end position="220"/>
    </location>
</feature>
<organism evidence="6">
    <name type="scientific">Ajellomyces capsulatus (strain H88)</name>
    <name type="common">Darling's disease fungus</name>
    <name type="synonym">Histoplasma capsulatum</name>
    <dbReference type="NCBI Taxonomy" id="544711"/>
    <lineage>
        <taxon>Eukaryota</taxon>
        <taxon>Fungi</taxon>
        <taxon>Dikarya</taxon>
        <taxon>Ascomycota</taxon>
        <taxon>Pezizomycotina</taxon>
        <taxon>Eurotiomycetes</taxon>
        <taxon>Eurotiomycetidae</taxon>
        <taxon>Onygenales</taxon>
        <taxon>Ajellomycetaceae</taxon>
        <taxon>Histoplasma</taxon>
    </lineage>
</organism>
<feature type="compositionally biased region" description="Polar residues" evidence="3">
    <location>
        <begin position="572"/>
        <end position="587"/>
    </location>
</feature>
<dbReference type="AlphaFoldDB" id="F0UJ82"/>
<dbReference type="InterPro" id="IPR036427">
    <property type="entry name" value="Bromodomain-like_sf"/>
</dbReference>
<feature type="region of interest" description="Disordered" evidence="3">
    <location>
        <begin position="58"/>
        <end position="77"/>
    </location>
</feature>
<feature type="compositionally biased region" description="Polar residues" evidence="3">
    <location>
        <begin position="404"/>
        <end position="435"/>
    </location>
</feature>
<feature type="compositionally biased region" description="Low complexity" evidence="3">
    <location>
        <begin position="370"/>
        <end position="381"/>
    </location>
</feature>
<protein>
    <recommendedName>
        <fullName evidence="4">Bromo domain-containing protein</fullName>
    </recommendedName>
</protein>
<dbReference type="OrthoDB" id="21449at2759"/>
<sequence length="1022" mass="111451">MEERGVTGSEPQPAACRDIKQTLVYLRSGTFTEQTPLSTWTVWPVWASRQFFEETQLPSSRRKFPAQSTPQRGCGCGRHRDGLKVTKHAWPPSHLRKLHPKPRTTPTVATTVEDNNALSGRPDWQWGMPSLSSYTPFESLLFFQFLSTLESRPSNFSPISELLTNNSFVRQNATFDKDRLTPQALEALYTKLVQEELQNREGTQSGHGSNGYNSDAANSNPKKRKIQDQSSKLVLDGASYSVVIPTLVARLYARYKERVTREIEDEEHKYARIKEEIKRLEDGEQLQNTFSKIDDPLTTSEVYKESPQTKPLSPQPVTVSPSVNVVRGQGTAPEEVQALQTPENPPPVLAKGQAAVQQAPQAEGNNANASHPSPLHSQSQQWHESGPHAIVQSIPAPSPAPSLGNVNASITPSQDQISDRGLQNVTSKASQSGVKTPTVPHVGTGRVAGQVFTSTTPAASQASQPPLQPMPTATSGPQQQRTSFQPVQYSPLQAQMTLAPPSTNYQQPWSPQLSPSSRHTQLSPHANIPSSNSQLMGKSPLSLGHVQPNVGNALQNPSTPSHQPSRAGELESPQQIENDARVKTTSMEPLPATPVSGPEGLNSVTPSFSAALNKRPPRLSVDSSGSLTPWKMPSPIVVSKSPGSPLRPRPEDVSPISERAPSPTFESETPSISKIRSEPRAVHANIDSSPARNTRQKKSTPARRGRAPPSAGSSPIRVTRIRSRSAQSNVSRDDESITDSGSVSQRKIKREIPSTPAGISDDTEMEPRTSRRLKVPSQIQADEIQSKGRGKRKRGPSEGEDMTQPPSRQASQYVQFTRNFPRTCAPIMNDVASHKYASIFAKPLTERDAPGYKNLIYRPQDIKSIKSAIHQGSKAVAAATEAVNTPSGENVESPGPIQGHGTPSKTNGLLLKRTAELIPPKGIVNSAQLEMELVRMFANAVMFNPTPDKTFGSSFPMQSNWASREGSQVSDMDEGGIINDTLKMYDDVEKAVSRWRAAERAVDDVGGKRAVQVTLIWTARMK</sequence>
<evidence type="ECO:0000259" key="4">
    <source>
        <dbReference type="Pfam" id="PF00439"/>
    </source>
</evidence>
<dbReference type="Proteomes" id="UP000008142">
    <property type="component" value="Unassembled WGS sequence"/>
</dbReference>
<dbReference type="PANTHER" id="PTHR15398:SF4">
    <property type="entry name" value="BROMODOMAIN-CONTAINING PROTEIN 8 ISOFORM X1"/>
    <property type="match status" value="1"/>
</dbReference>
<dbReference type="InterPro" id="IPR001487">
    <property type="entry name" value="Bromodomain"/>
</dbReference>
<feature type="domain" description="Bromo" evidence="4">
    <location>
        <begin position="824"/>
        <end position="871"/>
    </location>
</feature>
<dbReference type="Pfam" id="PF00439">
    <property type="entry name" value="Bromodomain"/>
    <property type="match status" value="1"/>
</dbReference>
<feature type="compositionally biased region" description="Polar residues" evidence="3">
    <location>
        <begin position="451"/>
        <end position="484"/>
    </location>
</feature>
<feature type="region of interest" description="Disordered" evidence="3">
    <location>
        <begin position="499"/>
        <end position="812"/>
    </location>
</feature>
<feature type="compositionally biased region" description="Low complexity" evidence="3">
    <location>
        <begin position="506"/>
        <end position="517"/>
    </location>
</feature>
<dbReference type="GO" id="GO:0035267">
    <property type="term" value="C:NuA4 histone acetyltransferase complex"/>
    <property type="evidence" value="ECO:0007669"/>
    <property type="project" value="TreeGrafter"/>
</dbReference>
<dbReference type="PANTHER" id="PTHR15398">
    <property type="entry name" value="BROMODOMAIN-CONTAINING PROTEIN 8"/>
    <property type="match status" value="1"/>
</dbReference>
<feature type="compositionally biased region" description="Polar residues" evidence="3">
    <location>
        <begin position="518"/>
        <end position="536"/>
    </location>
</feature>
<feature type="region of interest" description="Disordered" evidence="3">
    <location>
        <begin position="199"/>
        <end position="230"/>
    </location>
</feature>
<feature type="compositionally biased region" description="Polar residues" evidence="3">
    <location>
        <begin position="355"/>
        <end position="369"/>
    </location>
</feature>
<dbReference type="EMBL" id="DS990639">
    <property type="protein sequence ID" value="EGC46528.1"/>
    <property type="molecule type" value="Genomic_DNA"/>
</dbReference>
<feature type="region of interest" description="Disordered" evidence="3">
    <location>
        <begin position="337"/>
        <end position="484"/>
    </location>
</feature>
<feature type="compositionally biased region" description="Polar residues" evidence="3">
    <location>
        <begin position="549"/>
        <end position="564"/>
    </location>
</feature>
<evidence type="ECO:0000256" key="1">
    <source>
        <dbReference type="ARBA" id="ARBA00023117"/>
    </source>
</evidence>
<gene>
    <name evidence="5" type="ORF">HCEG_05742</name>
</gene>
<feature type="compositionally biased region" description="Polar residues" evidence="3">
    <location>
        <begin position="664"/>
        <end position="674"/>
    </location>
</feature>
<dbReference type="STRING" id="544711.F0UJ82"/>